<keyword evidence="11" id="KW-1185">Reference proteome</keyword>
<feature type="domain" description="DUF7088" evidence="9">
    <location>
        <begin position="294"/>
        <end position="397"/>
    </location>
</feature>
<feature type="transmembrane region" description="Helical" evidence="7">
    <location>
        <begin position="223"/>
        <end position="241"/>
    </location>
</feature>
<feature type="transmembrane region" description="Helical" evidence="7">
    <location>
        <begin position="21"/>
        <end position="43"/>
    </location>
</feature>
<keyword evidence="5 7" id="KW-0472">Membrane</keyword>
<feature type="transmembrane region" description="Helical" evidence="7">
    <location>
        <begin position="168"/>
        <end position="185"/>
    </location>
</feature>
<dbReference type="Pfam" id="PF09822">
    <property type="entry name" value="ABC_transp_aux"/>
    <property type="match status" value="1"/>
</dbReference>
<gene>
    <name evidence="10" type="ORF">ACFOEE_19765</name>
</gene>
<dbReference type="EMBL" id="JBHRSD010000047">
    <property type="protein sequence ID" value="MFC3034747.1"/>
    <property type="molecule type" value="Genomic_DNA"/>
</dbReference>
<keyword evidence="2" id="KW-1003">Cell membrane</keyword>
<evidence type="ECO:0000256" key="2">
    <source>
        <dbReference type="ARBA" id="ARBA00022475"/>
    </source>
</evidence>
<feature type="transmembrane region" description="Helical" evidence="7">
    <location>
        <begin position="944"/>
        <end position="963"/>
    </location>
</feature>
<feature type="transmembrane region" description="Helical" evidence="7">
    <location>
        <begin position="102"/>
        <end position="122"/>
    </location>
</feature>
<evidence type="ECO:0000256" key="5">
    <source>
        <dbReference type="ARBA" id="ARBA00023136"/>
    </source>
</evidence>
<dbReference type="InterPro" id="IPR055396">
    <property type="entry name" value="DUF7088"/>
</dbReference>
<evidence type="ECO:0000256" key="1">
    <source>
        <dbReference type="ARBA" id="ARBA00004651"/>
    </source>
</evidence>
<evidence type="ECO:0000259" key="9">
    <source>
        <dbReference type="Pfam" id="PF23357"/>
    </source>
</evidence>
<dbReference type="InterPro" id="IPR019196">
    <property type="entry name" value="ABC_transp_unknown"/>
</dbReference>
<dbReference type="Pfam" id="PF12679">
    <property type="entry name" value="ABC2_membrane_2"/>
    <property type="match status" value="1"/>
</dbReference>
<evidence type="ECO:0000259" key="8">
    <source>
        <dbReference type="Pfam" id="PF09822"/>
    </source>
</evidence>
<feature type="domain" description="DUF7088" evidence="9">
    <location>
        <begin position="449"/>
        <end position="528"/>
    </location>
</feature>
<keyword evidence="3 7" id="KW-0812">Transmembrane</keyword>
<dbReference type="Pfam" id="PF23357">
    <property type="entry name" value="DUF7088"/>
    <property type="match status" value="2"/>
</dbReference>
<dbReference type="Proteomes" id="UP001595453">
    <property type="component" value="Unassembled WGS sequence"/>
</dbReference>
<evidence type="ECO:0000256" key="4">
    <source>
        <dbReference type="ARBA" id="ARBA00022989"/>
    </source>
</evidence>
<evidence type="ECO:0000256" key="7">
    <source>
        <dbReference type="SAM" id="Phobius"/>
    </source>
</evidence>
<sequence>MQPSHSAQFNAARIAQKEIALFFSSPIAYLFIGAFVALTLFIFFWAEAFFSRNIADVRPMFEWMPILLIFLSATLTMKLWSEERRSGTIEYVHTLSVPLWHFVLGKFLGCLALLAIALLITLPLPITVSFLGELDWGPVVSGYLAVMLLGSAYIAIGLAVSARSDNQIVSLITACVIGGIFYFIGTSAVTDFFSHQGAEFLRQLGTGARFDDITRGVIDVRDLVYYVSLTLVFLALNTYFLEQERWAKNDNKASQQANHHKTWRLVTGLLVVNLLTANVWLSQLPQLRLDTTAGKQYSISEATKSYLAQLQEPMLIRGYFSNKTHPLLAPLVPQVKDLLQEYEVVADGRVRVEFIDPQMHPELEEEANTQFGIKPMPFQVADRYQASIVSSYFNILVQYGDEHQVLGFRDLIEVNARAESDVEVLLRNPEHDITRAIKTVMQNYQSAGNLFDTVKQTLTFNAYVSANDKLPEQLQTLKQGMEKHLSDVQAKSYNKLTVNFIEPEAEGGKVATQIAEDYGFEPMATSFFSDQTFYFYLTLAGEDQIVQIPLDDFSNTSFERNLDAAIKRFASGFTKNLALVKPASAPSYGYGMPSSSFRELERMLGSELNIINEDLSDGSVSGEADILMLVAPKSLDEKQLFAVDQFLMKGGTVIAATSPYSINLTGGSLNMTSVDSGLTDWLAHHGLKIENSLVMDATNAAFPIPVTRNVGGFQLQEMRMLDYPYFADIRDGLNQDNLITSELPQLTMAWSSPITLVENKDNVTFTKLIESSDKAWTSSSLDVMPQLNVQGEASYISESDTAKQLMGVMAQGKFTSYFADKSSPLLATAESGNQNTPVVESAGSEADSNTDSQPKSNDTQFDISSVIKHAPESARIILFSSNDFVQDQVLQLTAGLSQSNYLNSLQLMMNAVDWSLEDRALMSIRARGNFNRTLPPMEHDQQLIWEYGNYTLAFVLLMALALFDRQRRKRKQREYLTWISQ</sequence>
<reference evidence="11" key="1">
    <citation type="journal article" date="2019" name="Int. J. Syst. Evol. Microbiol.">
        <title>The Global Catalogue of Microorganisms (GCM) 10K type strain sequencing project: providing services to taxonomists for standard genome sequencing and annotation.</title>
        <authorList>
            <consortium name="The Broad Institute Genomics Platform"/>
            <consortium name="The Broad Institute Genome Sequencing Center for Infectious Disease"/>
            <person name="Wu L."/>
            <person name="Ma J."/>
        </authorList>
    </citation>
    <scope>NUCLEOTIDE SEQUENCE [LARGE SCALE GENOMIC DNA]</scope>
    <source>
        <strain evidence="11">KCTC 42730</strain>
    </source>
</reference>
<name>A0ABV7CQE6_9GAMM</name>
<dbReference type="PANTHER" id="PTHR30294:SF29">
    <property type="entry name" value="MULTIDRUG ABC TRANSPORTER PERMEASE YBHS-RELATED"/>
    <property type="match status" value="1"/>
</dbReference>
<evidence type="ECO:0000313" key="11">
    <source>
        <dbReference type="Proteomes" id="UP001595453"/>
    </source>
</evidence>
<organism evidence="10 11">
    <name type="scientific">Pseudoalteromonas fenneropenaei</name>
    <dbReference type="NCBI Taxonomy" id="1737459"/>
    <lineage>
        <taxon>Bacteria</taxon>
        <taxon>Pseudomonadati</taxon>
        <taxon>Pseudomonadota</taxon>
        <taxon>Gammaproteobacteria</taxon>
        <taxon>Alteromonadales</taxon>
        <taxon>Pseudoalteromonadaceae</taxon>
        <taxon>Pseudoalteromonas</taxon>
    </lineage>
</organism>
<feature type="compositionally biased region" description="Polar residues" evidence="6">
    <location>
        <begin position="846"/>
        <end position="859"/>
    </location>
</feature>
<accession>A0ABV7CQE6</accession>
<feature type="transmembrane region" description="Helical" evidence="7">
    <location>
        <begin position="262"/>
        <end position="281"/>
    </location>
</feature>
<feature type="region of interest" description="Disordered" evidence="6">
    <location>
        <begin position="829"/>
        <end position="859"/>
    </location>
</feature>
<dbReference type="InterPro" id="IPR051449">
    <property type="entry name" value="ABC-2_transporter_component"/>
</dbReference>
<comment type="caution">
    <text evidence="10">The sequence shown here is derived from an EMBL/GenBank/DDBJ whole genome shotgun (WGS) entry which is preliminary data.</text>
</comment>
<evidence type="ECO:0000256" key="6">
    <source>
        <dbReference type="SAM" id="MobiDB-lite"/>
    </source>
</evidence>
<proteinExistence type="predicted"/>
<evidence type="ECO:0000313" key="10">
    <source>
        <dbReference type="EMBL" id="MFC3034747.1"/>
    </source>
</evidence>
<feature type="domain" description="ABC-type uncharacterised transport system" evidence="8">
    <location>
        <begin position="608"/>
        <end position="911"/>
    </location>
</feature>
<feature type="transmembrane region" description="Helical" evidence="7">
    <location>
        <begin position="142"/>
        <end position="161"/>
    </location>
</feature>
<protein>
    <submittedName>
        <fullName evidence="10">Gldg family protein</fullName>
    </submittedName>
</protein>
<evidence type="ECO:0000256" key="3">
    <source>
        <dbReference type="ARBA" id="ARBA00022692"/>
    </source>
</evidence>
<keyword evidence="4 7" id="KW-1133">Transmembrane helix</keyword>
<dbReference type="PANTHER" id="PTHR30294">
    <property type="entry name" value="MEMBRANE COMPONENT OF ABC TRANSPORTER YHHJ-RELATED"/>
    <property type="match status" value="1"/>
</dbReference>
<comment type="subcellular location">
    <subcellularLocation>
        <location evidence="1">Cell membrane</location>
        <topology evidence="1">Multi-pass membrane protein</topology>
    </subcellularLocation>
</comment>
<feature type="transmembrane region" description="Helical" evidence="7">
    <location>
        <begin position="63"/>
        <end position="81"/>
    </location>
</feature>
<dbReference type="RefSeq" id="WP_377128624.1">
    <property type="nucleotide sequence ID" value="NZ_JBHRSD010000047.1"/>
</dbReference>